<dbReference type="RefSeq" id="WP_183671956.1">
    <property type="nucleotide sequence ID" value="NZ_BMPB01000014.1"/>
</dbReference>
<dbReference type="InterPro" id="IPR000653">
    <property type="entry name" value="DegT/StrS_aminotransferase"/>
</dbReference>
<sequence>MIEKQIQMVDLHGQYHRLKEEIDAAMQTVIESSVFINGPQVKAFSDHLAKYLDIPYVVPCGNGTDALQIALMALKLQPGDEVIVPAFTYVAAAEVIALLGLTPVLVDVDPHTYNIDPRKIEESISRNTKAIIAVHLFGQSCDMEPILKIAGMYHLYVVEDNAQSIGAEYTFPDGRVKKTGTMGIIGTTSFFPSKPLACYGDGGALMTSDEELAKRIRMIANHGQERKYHHKLIGCNSRLDTLHAAVLDVKLKHIDEFTAARQAVAAKYDEALASCGQLILPRKSTFSTHVYHQYTVRLKPSGDVTDTAKYRESLQASLKEKGIPTMVYYPLPLQAQEAYKWMARTPGNMDEAARLSQCVLSLPIHTEMTGEELEYIIDTLLKELQDRKM</sequence>
<keyword evidence="1" id="KW-0663">Pyridoxal phosphate</keyword>
<dbReference type="SUPFAM" id="SSF53383">
    <property type="entry name" value="PLP-dependent transferases"/>
    <property type="match status" value="1"/>
</dbReference>
<dbReference type="PANTHER" id="PTHR30244:SF42">
    <property type="entry name" value="UDP-2-ACETAMIDO-2-DEOXY-3-OXO-D-GLUCURONATE AMINOTRANSFERASE"/>
    <property type="match status" value="1"/>
</dbReference>
<dbReference type="PANTHER" id="PTHR30244">
    <property type="entry name" value="TRANSAMINASE"/>
    <property type="match status" value="1"/>
</dbReference>
<dbReference type="CDD" id="cd00616">
    <property type="entry name" value="AHBA_syn"/>
    <property type="match status" value="1"/>
</dbReference>
<evidence type="ECO:0000313" key="3">
    <source>
        <dbReference type="Proteomes" id="UP000533637"/>
    </source>
</evidence>
<dbReference type="InterPro" id="IPR015424">
    <property type="entry name" value="PyrdxlP-dep_Trfase"/>
</dbReference>
<protein>
    <submittedName>
        <fullName evidence="2">dTDP-4-amino-4,6-dideoxygalactose transaminase</fullName>
    </submittedName>
</protein>
<gene>
    <name evidence="2" type="ORF">GGQ57_004138</name>
</gene>
<proteinExistence type="inferred from homology"/>
<accession>A0ABR6KRS8</accession>
<organism evidence="2 3">
    <name type="scientific">Parabacteroides faecis</name>
    <dbReference type="NCBI Taxonomy" id="1217282"/>
    <lineage>
        <taxon>Bacteria</taxon>
        <taxon>Pseudomonadati</taxon>
        <taxon>Bacteroidota</taxon>
        <taxon>Bacteroidia</taxon>
        <taxon>Bacteroidales</taxon>
        <taxon>Tannerellaceae</taxon>
        <taxon>Parabacteroides</taxon>
    </lineage>
</organism>
<name>A0ABR6KRS8_9BACT</name>
<dbReference type="Proteomes" id="UP000533637">
    <property type="component" value="Unassembled WGS sequence"/>
</dbReference>
<keyword evidence="3" id="KW-1185">Reference proteome</keyword>
<comment type="similarity">
    <text evidence="1">Belongs to the DegT/DnrJ/EryC1 family.</text>
</comment>
<dbReference type="InterPro" id="IPR015421">
    <property type="entry name" value="PyrdxlP-dep_Trfase_major"/>
</dbReference>
<evidence type="ECO:0000313" key="2">
    <source>
        <dbReference type="EMBL" id="MBB4624210.1"/>
    </source>
</evidence>
<dbReference type="EMBL" id="JACHOC010000009">
    <property type="protein sequence ID" value="MBB4624210.1"/>
    <property type="molecule type" value="Genomic_DNA"/>
</dbReference>
<reference evidence="2 3" key="1">
    <citation type="submission" date="2020-08" db="EMBL/GenBank/DDBJ databases">
        <title>Genomic Encyclopedia of Type Strains, Phase IV (KMG-IV): sequencing the most valuable type-strain genomes for metagenomic binning, comparative biology and taxonomic classification.</title>
        <authorList>
            <person name="Goeker M."/>
        </authorList>
    </citation>
    <scope>NUCLEOTIDE SEQUENCE [LARGE SCALE GENOMIC DNA]</scope>
    <source>
        <strain evidence="2 3">DSM 102983</strain>
    </source>
</reference>
<dbReference type="Pfam" id="PF01041">
    <property type="entry name" value="DegT_DnrJ_EryC1"/>
    <property type="match status" value="1"/>
</dbReference>
<evidence type="ECO:0000256" key="1">
    <source>
        <dbReference type="RuleBase" id="RU004508"/>
    </source>
</evidence>
<dbReference type="PIRSF" id="PIRSF000390">
    <property type="entry name" value="PLP_StrS"/>
    <property type="match status" value="1"/>
</dbReference>
<dbReference type="Gene3D" id="3.90.1150.10">
    <property type="entry name" value="Aspartate Aminotransferase, domain 1"/>
    <property type="match status" value="1"/>
</dbReference>
<comment type="caution">
    <text evidence="2">The sequence shown here is derived from an EMBL/GenBank/DDBJ whole genome shotgun (WGS) entry which is preliminary data.</text>
</comment>
<dbReference type="Gene3D" id="3.40.640.10">
    <property type="entry name" value="Type I PLP-dependent aspartate aminotransferase-like (Major domain)"/>
    <property type="match status" value="1"/>
</dbReference>
<dbReference type="InterPro" id="IPR015422">
    <property type="entry name" value="PyrdxlP-dep_Trfase_small"/>
</dbReference>